<dbReference type="EMBL" id="JADBGG010000027">
    <property type="protein sequence ID" value="MBE1426466.1"/>
    <property type="molecule type" value="Genomic_DNA"/>
</dbReference>
<dbReference type="Proteomes" id="UP000639010">
    <property type="component" value="Unassembled WGS sequence"/>
</dbReference>
<dbReference type="RefSeq" id="WP_192624446.1">
    <property type="nucleotide sequence ID" value="NZ_JADBGG010000027.1"/>
</dbReference>
<evidence type="ECO:0000313" key="2">
    <source>
        <dbReference type="Proteomes" id="UP000639010"/>
    </source>
</evidence>
<keyword evidence="2" id="KW-1185">Reference proteome</keyword>
<proteinExistence type="predicted"/>
<comment type="caution">
    <text evidence="1">The sequence shown here is derived from an EMBL/GenBank/DDBJ whole genome shotgun (WGS) entry which is preliminary data.</text>
</comment>
<gene>
    <name evidence="1" type="ORF">H4684_003132</name>
</gene>
<accession>A0ABR9H6Y6</accession>
<reference evidence="1 2" key="1">
    <citation type="submission" date="2020-10" db="EMBL/GenBank/DDBJ databases">
        <title>Genomic Encyclopedia of Type Strains, Phase IV (KMG-IV): sequencing the most valuable type-strain genomes for metagenomic binning, comparative biology and taxonomic classification.</title>
        <authorList>
            <person name="Goeker M."/>
        </authorList>
    </citation>
    <scope>NUCLEOTIDE SEQUENCE [LARGE SCALE GENOMIC DNA]</scope>
    <source>
        <strain evidence="1 2">DSM 4194</strain>
    </source>
</reference>
<evidence type="ECO:0008006" key="3">
    <source>
        <dbReference type="Google" id="ProtNLM"/>
    </source>
</evidence>
<sequence>MDKNLSSSLDNIMPENNLSLNKADRDEIFKRIASCAKMMKPFEGNYQAAWLLNDWNSPVWNTYSGKKTRLVKNMTWTGTVDINWDQILPNGSHLTDTDNRVMLESCRRAAFLYREGMGDGTPPAVSTWKVFCCNLILLCSWISLRNDRYLGNKYAFALLDQDGMRQLFTALGQDGWTKALLMAERIIDSIHQGVFGSKCPPEILENPGKLPANMLIEMVRWLQSQKAYTVSNATGKKMLSRVFIAGLISLPPKKLAGASSSLNAVLRQFEPDLHHPQKLLIAGGQTTEYPSHKTLTIDMALNQPASHSSTNHLYCTLKSLFTLYRHLPDVIPDPSTLNLVEARKIGLNHGKTFTPTPFIPIDTGLRYLNESLRWIHRYGDELVDYYLTFAEKLTEVKKIKESAEDKSSSYLDSVYEIIQQIQMSHNLKKSGITFTNLLWGGKKKPSGFLSTVPTIHHALKIWAGAVIVVIGMTKPSRETEIAQLPRNCLLGTGPYWIESDLAKRTVREYRAGTGGKPIPTITAKAISQMQRLGDGLVKIFNELDEYKKSRLFYLPRFDTFGHCTIPRTQELDYCLDAFCDHVNLQPDNYGRRWYIRIHEMRKWFLLLLFWSGRFDVLDAAREIAGHTDIQHLYAYIEREFPGVEFTKLEGEYAADRLRHYDKSRAQGVEEIGLNELYEKVLKHFSVDQLELISERSWETYVQTLRESGEFVLEPYSITDNQGRQKICVAFRSTYIGNKL</sequence>
<evidence type="ECO:0000313" key="1">
    <source>
        <dbReference type="EMBL" id="MBE1426466.1"/>
    </source>
</evidence>
<protein>
    <recommendedName>
        <fullName evidence="3">Integrase</fullName>
    </recommendedName>
</protein>
<organism evidence="1 2">
    <name type="scientific">Desulfomicrobium macestii</name>
    <dbReference type="NCBI Taxonomy" id="90731"/>
    <lineage>
        <taxon>Bacteria</taxon>
        <taxon>Pseudomonadati</taxon>
        <taxon>Thermodesulfobacteriota</taxon>
        <taxon>Desulfovibrionia</taxon>
        <taxon>Desulfovibrionales</taxon>
        <taxon>Desulfomicrobiaceae</taxon>
        <taxon>Desulfomicrobium</taxon>
    </lineage>
</organism>
<name>A0ABR9H6Y6_9BACT</name>